<evidence type="ECO:0000256" key="2">
    <source>
        <dbReference type="ARBA" id="ARBA00023125"/>
    </source>
</evidence>
<organism evidence="5">
    <name type="scientific">viral metagenome</name>
    <dbReference type="NCBI Taxonomy" id="1070528"/>
    <lineage>
        <taxon>unclassified sequences</taxon>
        <taxon>metagenomes</taxon>
        <taxon>organismal metagenomes</taxon>
    </lineage>
</organism>
<dbReference type="PROSITE" id="PS51032">
    <property type="entry name" value="AP2_ERF"/>
    <property type="match status" value="1"/>
</dbReference>
<keyword evidence="1" id="KW-0805">Transcription regulation</keyword>
<dbReference type="GO" id="GO:0003700">
    <property type="term" value="F:DNA-binding transcription factor activity"/>
    <property type="evidence" value="ECO:0007669"/>
    <property type="project" value="InterPro"/>
</dbReference>
<dbReference type="AlphaFoldDB" id="A0A6H1ZNF2"/>
<dbReference type="SUPFAM" id="SSF54060">
    <property type="entry name" value="His-Me finger endonucleases"/>
    <property type="match status" value="1"/>
</dbReference>
<evidence type="ECO:0000256" key="3">
    <source>
        <dbReference type="ARBA" id="ARBA00023163"/>
    </source>
</evidence>
<feature type="domain" description="AP2/ERF" evidence="4">
    <location>
        <begin position="100"/>
        <end position="164"/>
    </location>
</feature>
<keyword evidence="5" id="KW-0255">Endonuclease</keyword>
<dbReference type="SMART" id="SM00380">
    <property type="entry name" value="AP2"/>
    <property type="match status" value="1"/>
</dbReference>
<dbReference type="Gene3D" id="3.90.75.20">
    <property type="match status" value="1"/>
</dbReference>
<dbReference type="GO" id="GO:0003677">
    <property type="term" value="F:DNA binding"/>
    <property type="evidence" value="ECO:0007669"/>
    <property type="project" value="UniProtKB-KW"/>
</dbReference>
<dbReference type="EMBL" id="MT144113">
    <property type="protein sequence ID" value="QJA49002.1"/>
    <property type="molecule type" value="Genomic_DNA"/>
</dbReference>
<evidence type="ECO:0000313" key="5">
    <source>
        <dbReference type="EMBL" id="QJA49002.1"/>
    </source>
</evidence>
<keyword evidence="3" id="KW-0804">Transcription</keyword>
<evidence type="ECO:0000256" key="1">
    <source>
        <dbReference type="ARBA" id="ARBA00023015"/>
    </source>
</evidence>
<name>A0A6H1ZNF2_9ZZZZ</name>
<keyword evidence="5" id="KW-0378">Hydrolase</keyword>
<reference evidence="5" key="1">
    <citation type="submission" date="2020-03" db="EMBL/GenBank/DDBJ databases">
        <title>The deep terrestrial virosphere.</title>
        <authorList>
            <person name="Holmfeldt K."/>
            <person name="Nilsson E."/>
            <person name="Simone D."/>
            <person name="Lopez-Fernandez M."/>
            <person name="Wu X."/>
            <person name="de Brujin I."/>
            <person name="Lundin D."/>
            <person name="Andersson A."/>
            <person name="Bertilsson S."/>
            <person name="Dopson M."/>
        </authorList>
    </citation>
    <scope>NUCLEOTIDE SEQUENCE</scope>
    <source>
        <strain evidence="5">TM448A01214</strain>
    </source>
</reference>
<dbReference type="InterPro" id="IPR001471">
    <property type="entry name" value="AP2/ERF_dom"/>
</dbReference>
<dbReference type="Gene3D" id="3.30.730.10">
    <property type="entry name" value="AP2/ERF domain"/>
    <property type="match status" value="1"/>
</dbReference>
<gene>
    <name evidence="5" type="ORF">TM448A01214_0008</name>
</gene>
<protein>
    <submittedName>
        <fullName evidence="5">Putative homing endonuclease</fullName>
    </submittedName>
</protein>
<keyword evidence="5" id="KW-0540">Nuclease</keyword>
<accession>A0A6H1ZNF2</accession>
<sequence length="172" mass="20148">MKKIPLTQGKFALVDDEDYTELSKHKWCANNVNGIWYATGFKGGETVKMHREILGFEKGDGNEVDHRDHNGLNNQRYNLRGCTHAENLMNQQIQNNCLSRFKGVTKCKGETYKNKKYKDYWKAYLRYRGNFLYLGVFENETDAAMAYDKKAKELFGEFVYLNFSNNERIKRG</sequence>
<keyword evidence="2" id="KW-0238">DNA-binding</keyword>
<dbReference type="InterPro" id="IPR003615">
    <property type="entry name" value="HNH_nuc"/>
</dbReference>
<evidence type="ECO:0000259" key="4">
    <source>
        <dbReference type="PROSITE" id="PS51032"/>
    </source>
</evidence>
<dbReference type="SUPFAM" id="SSF54171">
    <property type="entry name" value="DNA-binding domain"/>
    <property type="match status" value="1"/>
</dbReference>
<proteinExistence type="predicted"/>
<dbReference type="Pfam" id="PF13392">
    <property type="entry name" value="HNH_3"/>
    <property type="match status" value="1"/>
</dbReference>
<dbReference type="InterPro" id="IPR044925">
    <property type="entry name" value="His-Me_finger_sf"/>
</dbReference>
<dbReference type="InterPro" id="IPR036955">
    <property type="entry name" value="AP2/ERF_dom_sf"/>
</dbReference>
<dbReference type="GO" id="GO:0004519">
    <property type="term" value="F:endonuclease activity"/>
    <property type="evidence" value="ECO:0007669"/>
    <property type="project" value="UniProtKB-KW"/>
</dbReference>
<dbReference type="InterPro" id="IPR016177">
    <property type="entry name" value="DNA-bd_dom_sf"/>
</dbReference>